<sequence length="673" mass="72638">MTTLQTNKDPHLRGVSPNPSKIPVLSQRCQDFSSVKSRSLDQENQDPRTPAQKPPRSTQRQRPLTDTAGLRSKTLQTLHQTEKSPSWKATQLRNPLEELKPSSGGSNVRLVTHPQTEAIGAIEFVADPAALATILSGEGVKSCPQGYRSSLAQRVLVRERKGGTTQRGQSARSSAYLAPRIPTHQVGPARASCFSRLEGPGLRDHTLSPPRLEALNPPSGSSHSSARPSFQELRRETCGGSRDGDCTDRRTSANQASRLLLKTPVQPASLSLRGEQEAVPHSDDGGGRHHLGLAQRIPLKESLTNTRSTYSSMKRFAIRRKAQFTPLRSLPRVQQAQLLSGLSPHSSPEEPALPWRQIAMKLFDQESHITLQKEPRKPSVASTSGPHPKRTPSHQELRIQRINILQQLLQQEVEGLATGDCAPLNGGSAFDMTELKPPTAEISRTLTASDHNSGSALVGLSQHSGSTEPLLAEECEEPQACPEETKAAQPCSTSELKTPVPHRAEPELPEPCLPALSGPPLPSCRGQAEPPVACPRTEPGGSAACSLEAETPESSPQPCCNQGPPATTSLTFSSQSPVCASPPIHSLYPTGYSGPSSLAPRTLALRQRLRACLDTIHSFQEAHLDDECAFYTSRAPPPGPTRICTNPVARTLEWQDALRFIPVGPVVPQDSPS</sequence>
<evidence type="ECO:0000256" key="1">
    <source>
        <dbReference type="SAM" id="MobiDB-lite"/>
    </source>
</evidence>
<keyword evidence="2" id="KW-1185">Reference proteome</keyword>
<evidence type="ECO:0000313" key="4">
    <source>
        <dbReference type="RefSeq" id="XP_021039276.1"/>
    </source>
</evidence>
<dbReference type="InterPro" id="IPR026133">
    <property type="entry name" value="Tastin"/>
</dbReference>
<dbReference type="Proteomes" id="UP000515126">
    <property type="component" value="Chromosome 15"/>
</dbReference>
<gene>
    <name evidence="3 4 5" type="primary">Troap</name>
</gene>
<dbReference type="CTD" id="10024"/>
<feature type="region of interest" description="Disordered" evidence="1">
    <location>
        <begin position="486"/>
        <end position="506"/>
    </location>
</feature>
<accession>A0A6P5R6C2</accession>
<feature type="compositionally biased region" description="Polar residues" evidence="1">
    <location>
        <begin position="27"/>
        <end position="37"/>
    </location>
</feature>
<feature type="region of interest" description="Disordered" evidence="1">
    <location>
        <begin position="370"/>
        <end position="396"/>
    </location>
</feature>
<feature type="region of interest" description="Disordered" evidence="1">
    <location>
        <begin position="159"/>
        <end position="182"/>
    </location>
</feature>
<feature type="compositionally biased region" description="Basic and acidic residues" evidence="1">
    <location>
        <begin position="232"/>
        <end position="251"/>
    </location>
</feature>
<protein>
    <submittedName>
        <fullName evidence="3 4">Tastin</fullName>
    </submittedName>
</protein>
<dbReference type="RefSeq" id="XP_021039275.1">
    <property type="nucleotide sequence ID" value="XM_021183616.1"/>
</dbReference>
<evidence type="ECO:0000313" key="5">
    <source>
        <dbReference type="RefSeq" id="XP_021039277.1"/>
    </source>
</evidence>
<feature type="compositionally biased region" description="Polar residues" evidence="1">
    <location>
        <begin position="163"/>
        <end position="173"/>
    </location>
</feature>
<dbReference type="PANTHER" id="PTHR15289:SF3">
    <property type="entry name" value="TASTIN"/>
    <property type="match status" value="1"/>
</dbReference>
<dbReference type="PANTHER" id="PTHR15289">
    <property type="entry name" value="TASTIN"/>
    <property type="match status" value="1"/>
</dbReference>
<dbReference type="KEGG" id="mcal:110310566"/>
<evidence type="ECO:0000313" key="2">
    <source>
        <dbReference type="Proteomes" id="UP000515126"/>
    </source>
</evidence>
<dbReference type="RefSeq" id="XP_021039276.1">
    <property type="nucleotide sequence ID" value="XM_021183617.1"/>
</dbReference>
<feature type="compositionally biased region" description="Polar residues" evidence="1">
    <location>
        <begin position="55"/>
        <end position="64"/>
    </location>
</feature>
<feature type="region of interest" description="Disordered" evidence="1">
    <location>
        <begin position="194"/>
        <end position="289"/>
    </location>
</feature>
<evidence type="ECO:0000313" key="3">
    <source>
        <dbReference type="RefSeq" id="XP_021039275.1"/>
    </source>
</evidence>
<dbReference type="GeneID" id="110310566"/>
<feature type="compositionally biased region" description="Polar residues" evidence="1">
    <location>
        <begin position="73"/>
        <end position="93"/>
    </location>
</feature>
<reference evidence="3 4" key="1">
    <citation type="submission" date="2025-04" db="UniProtKB">
        <authorList>
            <consortium name="RefSeq"/>
        </authorList>
    </citation>
    <scope>IDENTIFICATION</scope>
</reference>
<feature type="compositionally biased region" description="Low complexity" evidence="1">
    <location>
        <begin position="217"/>
        <end position="229"/>
    </location>
</feature>
<proteinExistence type="predicted"/>
<feature type="region of interest" description="Disordered" evidence="1">
    <location>
        <begin position="1"/>
        <end position="107"/>
    </location>
</feature>
<organism evidence="2 4">
    <name type="scientific">Mus caroli</name>
    <name type="common">Ryukyu mouse</name>
    <name type="synonym">Ricefield mouse</name>
    <dbReference type="NCBI Taxonomy" id="10089"/>
    <lineage>
        <taxon>Eukaryota</taxon>
        <taxon>Metazoa</taxon>
        <taxon>Chordata</taxon>
        <taxon>Craniata</taxon>
        <taxon>Vertebrata</taxon>
        <taxon>Euteleostomi</taxon>
        <taxon>Mammalia</taxon>
        <taxon>Eutheria</taxon>
        <taxon>Euarchontoglires</taxon>
        <taxon>Glires</taxon>
        <taxon>Rodentia</taxon>
        <taxon>Myomorpha</taxon>
        <taxon>Muroidea</taxon>
        <taxon>Muridae</taxon>
        <taxon>Murinae</taxon>
        <taxon>Mus</taxon>
        <taxon>Mus</taxon>
    </lineage>
</organism>
<feature type="compositionally biased region" description="Basic and acidic residues" evidence="1">
    <location>
        <begin position="274"/>
        <end position="287"/>
    </location>
</feature>
<name>A0A6P5R6C2_MUSCR</name>
<dbReference type="RefSeq" id="XP_021039277.1">
    <property type="nucleotide sequence ID" value="XM_021183618.1"/>
</dbReference>
<dbReference type="AlphaFoldDB" id="A0A6P5R6C2"/>